<reference evidence="2 3" key="1">
    <citation type="submission" date="2022-10" db="EMBL/GenBank/DDBJ databases">
        <title>Defluviimonas sp. nov., isolated from ocean surface water.</title>
        <authorList>
            <person name="He W."/>
            <person name="Wang L."/>
            <person name="Zhang D.-F."/>
        </authorList>
    </citation>
    <scope>NUCLEOTIDE SEQUENCE [LARGE SCALE GENOMIC DNA]</scope>
    <source>
        <strain evidence="2 3">WL0002</strain>
    </source>
</reference>
<comment type="caution">
    <text evidence="2">The sequence shown here is derived from an EMBL/GenBank/DDBJ whole genome shotgun (WGS) entry which is preliminary data.</text>
</comment>
<protein>
    <recommendedName>
        <fullName evidence="4">Transposase</fullName>
    </recommendedName>
</protein>
<proteinExistence type="predicted"/>
<dbReference type="Proteomes" id="UP001652542">
    <property type="component" value="Unassembled WGS sequence"/>
</dbReference>
<feature type="region of interest" description="Disordered" evidence="1">
    <location>
        <begin position="1"/>
        <end position="22"/>
    </location>
</feature>
<organism evidence="2 3">
    <name type="scientific">Albidovulum marisflavi</name>
    <dbReference type="NCBI Taxonomy" id="2984159"/>
    <lineage>
        <taxon>Bacteria</taxon>
        <taxon>Pseudomonadati</taxon>
        <taxon>Pseudomonadota</taxon>
        <taxon>Alphaproteobacteria</taxon>
        <taxon>Rhodobacterales</taxon>
        <taxon>Paracoccaceae</taxon>
        <taxon>Albidovulum</taxon>
    </lineage>
</organism>
<keyword evidence="3" id="KW-1185">Reference proteome</keyword>
<evidence type="ECO:0008006" key="4">
    <source>
        <dbReference type="Google" id="ProtNLM"/>
    </source>
</evidence>
<evidence type="ECO:0000256" key="1">
    <source>
        <dbReference type="SAM" id="MobiDB-lite"/>
    </source>
</evidence>
<dbReference type="EMBL" id="JAOWKY010000003">
    <property type="protein sequence ID" value="MCV2869546.1"/>
    <property type="molecule type" value="Genomic_DNA"/>
</dbReference>
<accession>A0ABT2ZEL0</accession>
<evidence type="ECO:0000313" key="2">
    <source>
        <dbReference type="EMBL" id="MCV2869546.1"/>
    </source>
</evidence>
<sequence length="146" mass="16316">MPFSRHNSRGESGANWHSDQGARGRLSDRAEAIARGFGSFGQAVPYSDCAASRRLARLQGGTKSKLLISANMRVIQRRLLLIVCLLPDGSAASRAADLFLWERCTPIAAVFYFFLRNKIKLLRRRNLGNIDFIQSFIAIPGQHRMP</sequence>
<gene>
    <name evidence="2" type="ORF">OEW28_13000</name>
</gene>
<evidence type="ECO:0000313" key="3">
    <source>
        <dbReference type="Proteomes" id="UP001652542"/>
    </source>
</evidence>
<name>A0ABT2ZEL0_9RHOB</name>